<keyword evidence="4" id="KW-0175">Coiled coil</keyword>
<comment type="similarity">
    <text evidence="1">Belongs to the EndA/NucM nuclease family.</text>
</comment>
<evidence type="ECO:0000313" key="7">
    <source>
        <dbReference type="EMBL" id="GGH36638.1"/>
    </source>
</evidence>
<evidence type="ECO:0000313" key="8">
    <source>
        <dbReference type="Proteomes" id="UP000600214"/>
    </source>
</evidence>
<accession>A0ABQ1YRZ8</accession>
<dbReference type="InterPro" id="IPR044925">
    <property type="entry name" value="His-Me_finger_sf"/>
</dbReference>
<name>A0ABQ1YRZ8_9BACT</name>
<dbReference type="Proteomes" id="UP000600214">
    <property type="component" value="Unassembled WGS sequence"/>
</dbReference>
<reference evidence="8" key="1">
    <citation type="journal article" date="2019" name="Int. J. Syst. Evol. Microbiol.">
        <title>The Global Catalogue of Microorganisms (GCM) 10K type strain sequencing project: providing services to taxonomists for standard genome sequencing and annotation.</title>
        <authorList>
            <consortium name="The Broad Institute Genomics Platform"/>
            <consortium name="The Broad Institute Genome Sequencing Center for Infectious Disease"/>
            <person name="Wu L."/>
            <person name="Ma J."/>
        </authorList>
    </citation>
    <scope>NUCLEOTIDE SEQUENCE [LARGE SCALE GENOMIC DNA]</scope>
    <source>
        <strain evidence="8">CGMCC 1.15288</strain>
    </source>
</reference>
<keyword evidence="6" id="KW-1133">Transmembrane helix</keyword>
<dbReference type="InterPro" id="IPR007346">
    <property type="entry name" value="Endonuclease-I"/>
</dbReference>
<evidence type="ECO:0000256" key="3">
    <source>
        <dbReference type="ARBA" id="ARBA00022801"/>
    </source>
</evidence>
<evidence type="ECO:0008006" key="9">
    <source>
        <dbReference type="Google" id="ProtNLM"/>
    </source>
</evidence>
<keyword evidence="8" id="KW-1185">Reference proteome</keyword>
<organism evidence="7 8">
    <name type="scientific">Dyadobacter endophyticus</name>
    <dbReference type="NCBI Taxonomy" id="1749036"/>
    <lineage>
        <taxon>Bacteria</taxon>
        <taxon>Pseudomonadati</taxon>
        <taxon>Bacteroidota</taxon>
        <taxon>Cytophagia</taxon>
        <taxon>Cytophagales</taxon>
        <taxon>Spirosomataceae</taxon>
        <taxon>Dyadobacter</taxon>
    </lineage>
</organism>
<proteinExistence type="inferred from homology"/>
<feature type="coiled-coil region" evidence="4">
    <location>
        <begin position="133"/>
        <end position="167"/>
    </location>
</feature>
<dbReference type="Pfam" id="PF04231">
    <property type="entry name" value="Endonuclease_1"/>
    <property type="match status" value="1"/>
</dbReference>
<feature type="transmembrane region" description="Helical" evidence="6">
    <location>
        <begin position="62"/>
        <end position="85"/>
    </location>
</feature>
<dbReference type="RefSeq" id="WP_188933274.1">
    <property type="nucleotide sequence ID" value="NZ_BMIA01000002.1"/>
</dbReference>
<feature type="region of interest" description="Disordered" evidence="5">
    <location>
        <begin position="522"/>
        <end position="547"/>
    </location>
</feature>
<gene>
    <name evidence="7" type="ORF">GCM10007423_29060</name>
</gene>
<keyword evidence="2" id="KW-0540">Nuclease</keyword>
<dbReference type="SUPFAM" id="SSF54060">
    <property type="entry name" value="His-Me finger endonucleases"/>
    <property type="match status" value="1"/>
</dbReference>
<keyword evidence="6" id="KW-0812">Transmembrane</keyword>
<comment type="caution">
    <text evidence="7">The sequence shown here is derived from an EMBL/GenBank/DDBJ whole genome shotgun (WGS) entry which is preliminary data.</text>
</comment>
<dbReference type="PANTHER" id="PTHR33607:SF2">
    <property type="entry name" value="ENDONUCLEASE-1"/>
    <property type="match status" value="1"/>
</dbReference>
<evidence type="ECO:0000256" key="1">
    <source>
        <dbReference type="ARBA" id="ARBA00006429"/>
    </source>
</evidence>
<protein>
    <recommendedName>
        <fullName evidence="9">Endonuclease I</fullName>
    </recommendedName>
</protein>
<dbReference type="PANTHER" id="PTHR33607">
    <property type="entry name" value="ENDONUCLEASE-1"/>
    <property type="match status" value="1"/>
</dbReference>
<sequence length="644" mass="72711">MSLFSVSLVLLIAGVIAGLIQYFVDFKGLIIYEPKVNGTSVVAVKEDFWSRLLKFLQGNWPLIGYIVVGIGGSALVPVLSALVELEGIKSKFTTPCSGNCEIDNQTLLILLGYGIISGYSAVRLLRSIGTLLINNLSNNFLKQQQSLDEANAKIKELEAKVDTLQKAPTSQASLFANRAIGGTPGSINEYFNAVQNEVEKRTYYAGIDWDTSQSIFGSLVELLTKTHRNKLPYKPSVYLYPLVDLHPDNLLRSVYHPETAFDPSALIAMDEQIDFLREKKREQFDCLEMSNAEFEQQIRRELPYNCEHVIPQSWFGNNAPMVGDLHHLFACELVCNAFRQNYPYYDFQGYGTNDFDKPRCGLVDNVNGLNEQKFEPIENKGAVARAVLYFLVRYPGIIGNRYKFEDVAMLVRWHENNPVTLYELHRNQCIYKLQGNRNPFVDFPELATNVDFRHTFDVKPTTNTFLTEITPHDETAANEFRAAGANLIQDCPVNPGAQWNVWRVAESLKKLLAQINAVAPARKKNSDGSIGDTAHRNRNSDHNPRVWDENTKRGVVTALDVTHDPARKCDCNILVASLVTNKDPRIKYIIWNRRIVNSAPIGGTAAWVWRPYAGSNPHDRHVHISVKCTKSEYDDIADWDFELS</sequence>
<evidence type="ECO:0000256" key="4">
    <source>
        <dbReference type="SAM" id="Coils"/>
    </source>
</evidence>
<evidence type="ECO:0000256" key="6">
    <source>
        <dbReference type="SAM" id="Phobius"/>
    </source>
</evidence>
<feature type="compositionally biased region" description="Basic and acidic residues" evidence="5">
    <location>
        <begin position="533"/>
        <end position="547"/>
    </location>
</feature>
<feature type="transmembrane region" description="Helical" evidence="6">
    <location>
        <begin position="106"/>
        <end position="125"/>
    </location>
</feature>
<dbReference type="EMBL" id="BMIA01000002">
    <property type="protein sequence ID" value="GGH36638.1"/>
    <property type="molecule type" value="Genomic_DNA"/>
</dbReference>
<keyword evidence="3" id="KW-0378">Hydrolase</keyword>
<evidence type="ECO:0000256" key="5">
    <source>
        <dbReference type="SAM" id="MobiDB-lite"/>
    </source>
</evidence>
<keyword evidence="6" id="KW-0472">Membrane</keyword>
<evidence type="ECO:0000256" key="2">
    <source>
        <dbReference type="ARBA" id="ARBA00022722"/>
    </source>
</evidence>